<feature type="domain" description="TfoX N-terminal" evidence="1">
    <location>
        <begin position="24"/>
        <end position="92"/>
    </location>
</feature>
<comment type="caution">
    <text evidence="2">The sequence shown here is derived from an EMBL/GenBank/DDBJ whole genome shotgun (WGS) entry which is preliminary data.</text>
</comment>
<dbReference type="Proteomes" id="UP000072189">
    <property type="component" value="Unassembled WGS sequence"/>
</dbReference>
<accession>A0A147F6U1</accession>
<sequence>MVDRDAMARAHEIFDPIAERQCLLPDIDIGRMFGTEGLRVRAKVFAFVVHNGSLVVKLSEERAGELIAEGRAGPMIMRGRPLREWVEVPMDAGAATWADLIDEARIFVDAITP</sequence>
<evidence type="ECO:0000313" key="3">
    <source>
        <dbReference type="Proteomes" id="UP000072189"/>
    </source>
</evidence>
<dbReference type="EMBL" id="LDRV01000065">
    <property type="protein sequence ID" value="KTS11284.1"/>
    <property type="molecule type" value="Genomic_DNA"/>
</dbReference>
<protein>
    <recommendedName>
        <fullName evidence="1">TfoX N-terminal domain-containing protein</fullName>
    </recommendedName>
</protein>
<dbReference type="SUPFAM" id="SSF159894">
    <property type="entry name" value="YgaC/TfoX-N like"/>
    <property type="match status" value="1"/>
</dbReference>
<reference evidence="2 3" key="1">
    <citation type="journal article" date="2016" name="Front. Microbiol.">
        <title>Genomic Resource of Rice Seed Associated Bacteria.</title>
        <authorList>
            <person name="Midha S."/>
            <person name="Bansal K."/>
            <person name="Sharma S."/>
            <person name="Kumar N."/>
            <person name="Patil P.P."/>
            <person name="Chaudhry V."/>
            <person name="Patil P.B."/>
        </authorList>
    </citation>
    <scope>NUCLEOTIDE SEQUENCE [LARGE SCALE GENOMIC DNA]</scope>
    <source>
        <strain evidence="2 3">RSA3</strain>
    </source>
</reference>
<name>A0A147F6U1_MICTE</name>
<dbReference type="Pfam" id="PF04993">
    <property type="entry name" value="TfoX_N"/>
    <property type="match status" value="1"/>
</dbReference>
<evidence type="ECO:0000313" key="2">
    <source>
        <dbReference type="EMBL" id="KTS11284.1"/>
    </source>
</evidence>
<dbReference type="InterPro" id="IPR007076">
    <property type="entry name" value="TfoX_N"/>
</dbReference>
<dbReference type="AlphaFoldDB" id="A0A147F6U1"/>
<evidence type="ECO:0000259" key="1">
    <source>
        <dbReference type="Pfam" id="PF04993"/>
    </source>
</evidence>
<dbReference type="PATRIC" id="fig|2033.7.peg.2888"/>
<proteinExistence type="predicted"/>
<dbReference type="RefSeq" id="WP_058614333.1">
    <property type="nucleotide sequence ID" value="NZ_LDRV01000065.1"/>
</dbReference>
<organism evidence="2 3">
    <name type="scientific">Microbacterium testaceum</name>
    <name type="common">Aureobacterium testaceum</name>
    <name type="synonym">Brevibacterium testaceum</name>
    <dbReference type="NCBI Taxonomy" id="2033"/>
    <lineage>
        <taxon>Bacteria</taxon>
        <taxon>Bacillati</taxon>
        <taxon>Actinomycetota</taxon>
        <taxon>Actinomycetes</taxon>
        <taxon>Micrococcales</taxon>
        <taxon>Microbacteriaceae</taxon>
        <taxon>Microbacterium</taxon>
    </lineage>
</organism>
<gene>
    <name evidence="2" type="ORF">RSA3_10680</name>
</gene>
<dbReference type="Gene3D" id="3.30.1460.30">
    <property type="entry name" value="YgaC/TfoX-N like chaperone"/>
    <property type="match status" value="1"/>
</dbReference>